<dbReference type="InterPro" id="IPR011990">
    <property type="entry name" value="TPR-like_helical_dom_sf"/>
</dbReference>
<dbReference type="InterPro" id="IPR010982">
    <property type="entry name" value="Lambda_DNA-bd_dom_sf"/>
</dbReference>
<sequence length="291" mass="32928">MINLEKFIARRKALGLSQQELAAGICTQATLSKLERNGRIPSLKIMTQLCERLDLTLNDLLLTDPNTSLVKATLEKAEFELITLEYAQAKAQLAKINTKDLPDTLTEMTYYYLLGYVQVLGGTEPLTALFYFNQILTDLDPKGQTIFSLLAYTGSGLVYSRQGKNDQAEFYFNKVFKQIYHTQATDAQSVGRILNMLFFCAQFYAKINELKVSNALLDYAYKLSAKYHVTYYVARVLALKAENTHKAAGSPVEVKKLLTSARVFAEFNENDQLLKQIQTLWDALDTKKTRP</sequence>
<dbReference type="SUPFAM" id="SSF48452">
    <property type="entry name" value="TPR-like"/>
    <property type="match status" value="1"/>
</dbReference>
<name>A0A0R1Y1Z7_9LACO</name>
<dbReference type="STRING" id="1423734.FC83_GL001917"/>
<dbReference type="InterPro" id="IPR001387">
    <property type="entry name" value="Cro/C1-type_HTH"/>
</dbReference>
<keyword evidence="3" id="KW-1185">Reference proteome</keyword>
<dbReference type="PATRIC" id="fig|1423734.3.peg.1939"/>
<protein>
    <submittedName>
        <fullName evidence="2">Cro CI family transcriptional regulator</fullName>
    </submittedName>
</protein>
<gene>
    <name evidence="2" type="ORF">FC83_GL001917</name>
</gene>
<proteinExistence type="predicted"/>
<reference evidence="2 3" key="1">
    <citation type="journal article" date="2015" name="Genome Announc.">
        <title>Expanding the biotechnology potential of lactobacilli through comparative genomics of 213 strains and associated genera.</title>
        <authorList>
            <person name="Sun Z."/>
            <person name="Harris H.M."/>
            <person name="McCann A."/>
            <person name="Guo C."/>
            <person name="Argimon S."/>
            <person name="Zhang W."/>
            <person name="Yang X."/>
            <person name="Jeffery I.B."/>
            <person name="Cooney J.C."/>
            <person name="Kagawa T.F."/>
            <person name="Liu W."/>
            <person name="Song Y."/>
            <person name="Salvetti E."/>
            <person name="Wrobel A."/>
            <person name="Rasinkangas P."/>
            <person name="Parkhill J."/>
            <person name="Rea M.C."/>
            <person name="O'Sullivan O."/>
            <person name="Ritari J."/>
            <person name="Douillard F.P."/>
            <person name="Paul Ross R."/>
            <person name="Yang R."/>
            <person name="Briner A.E."/>
            <person name="Felis G.E."/>
            <person name="de Vos W.M."/>
            <person name="Barrangou R."/>
            <person name="Klaenhammer T.R."/>
            <person name="Caufield P.W."/>
            <person name="Cui Y."/>
            <person name="Zhang H."/>
            <person name="O'Toole P.W."/>
        </authorList>
    </citation>
    <scope>NUCLEOTIDE SEQUENCE [LARGE SCALE GENOMIC DNA]</scope>
    <source>
        <strain evidence="2 3">DSM 18527</strain>
    </source>
</reference>
<feature type="domain" description="HTH cro/C1-type" evidence="1">
    <location>
        <begin position="7"/>
        <end position="60"/>
    </location>
</feature>
<dbReference type="PANTHER" id="PTHR37038">
    <property type="entry name" value="TRANSCRIPTIONAL REGULATOR-RELATED"/>
    <property type="match status" value="1"/>
</dbReference>
<evidence type="ECO:0000259" key="1">
    <source>
        <dbReference type="PROSITE" id="PS50943"/>
    </source>
</evidence>
<dbReference type="CDD" id="cd00093">
    <property type="entry name" value="HTH_XRE"/>
    <property type="match status" value="1"/>
</dbReference>
<dbReference type="PROSITE" id="PS50943">
    <property type="entry name" value="HTH_CROC1"/>
    <property type="match status" value="1"/>
</dbReference>
<organism evidence="2 3">
    <name type="scientific">Agrilactobacillus composti DSM 18527 = JCM 14202</name>
    <dbReference type="NCBI Taxonomy" id="1423734"/>
    <lineage>
        <taxon>Bacteria</taxon>
        <taxon>Bacillati</taxon>
        <taxon>Bacillota</taxon>
        <taxon>Bacilli</taxon>
        <taxon>Lactobacillales</taxon>
        <taxon>Lactobacillaceae</taxon>
        <taxon>Agrilactobacillus</taxon>
    </lineage>
</organism>
<dbReference type="InterPro" id="IPR053163">
    <property type="entry name" value="HTH-type_regulator_Rgg"/>
</dbReference>
<dbReference type="SUPFAM" id="SSF47413">
    <property type="entry name" value="lambda repressor-like DNA-binding domains"/>
    <property type="match status" value="1"/>
</dbReference>
<dbReference type="Proteomes" id="UP000051236">
    <property type="component" value="Unassembled WGS sequence"/>
</dbReference>
<dbReference type="Pfam" id="PF01381">
    <property type="entry name" value="HTH_3"/>
    <property type="match status" value="1"/>
</dbReference>
<dbReference type="Gene3D" id="1.25.40.10">
    <property type="entry name" value="Tetratricopeptide repeat domain"/>
    <property type="match status" value="1"/>
</dbReference>
<dbReference type="RefSeq" id="WP_057002485.1">
    <property type="nucleotide sequence ID" value="NZ_AZGA01000019.1"/>
</dbReference>
<dbReference type="GO" id="GO:0003677">
    <property type="term" value="F:DNA binding"/>
    <property type="evidence" value="ECO:0007669"/>
    <property type="project" value="InterPro"/>
</dbReference>
<evidence type="ECO:0000313" key="3">
    <source>
        <dbReference type="Proteomes" id="UP000051236"/>
    </source>
</evidence>
<evidence type="ECO:0000313" key="2">
    <source>
        <dbReference type="EMBL" id="KRM34980.1"/>
    </source>
</evidence>
<dbReference type="AlphaFoldDB" id="A0A0R1Y1Z7"/>
<dbReference type="PANTHER" id="PTHR37038:SF14">
    <property type="entry name" value="TRANSCRIPTIONAL ACTIVATOR"/>
    <property type="match status" value="1"/>
</dbReference>
<dbReference type="eggNOG" id="COG1396">
    <property type="taxonomic scope" value="Bacteria"/>
</dbReference>
<dbReference type="EMBL" id="AZGA01000019">
    <property type="protein sequence ID" value="KRM34980.1"/>
    <property type="molecule type" value="Genomic_DNA"/>
</dbReference>
<comment type="caution">
    <text evidence="2">The sequence shown here is derived from an EMBL/GenBank/DDBJ whole genome shotgun (WGS) entry which is preliminary data.</text>
</comment>
<dbReference type="SMART" id="SM00530">
    <property type="entry name" value="HTH_XRE"/>
    <property type="match status" value="1"/>
</dbReference>
<accession>A0A0R1Y1Z7</accession>